<dbReference type="PANTHER" id="PTHR47485:SF1">
    <property type="entry name" value="THYLAKOID LUMENAL 17.4 KDA PROTEIN, CHLOROPLASTIC"/>
    <property type="match status" value="1"/>
</dbReference>
<evidence type="ECO:0000313" key="5">
    <source>
        <dbReference type="EMBL" id="CAF4114951.1"/>
    </source>
</evidence>
<dbReference type="Proteomes" id="UP000681967">
    <property type="component" value="Unassembled WGS sequence"/>
</dbReference>
<keyword evidence="3" id="KW-0472">Membrane</keyword>
<feature type="compositionally biased region" description="Basic and acidic residues" evidence="2">
    <location>
        <begin position="122"/>
        <end position="136"/>
    </location>
</feature>
<keyword evidence="3" id="KW-0812">Transmembrane</keyword>
<keyword evidence="1" id="KW-0677">Repeat</keyword>
<dbReference type="EMBL" id="CAJNOW010008436">
    <property type="protein sequence ID" value="CAF1537063.1"/>
    <property type="molecule type" value="Genomic_DNA"/>
</dbReference>
<sequence>MEFSTATTSNQRVPSRSWCTLSCNDGIKLASALILPLLLAIFTVVITFEQKKDADRQRFEDRELAREQRQQDLNMSIMAREQDREIARQQRENDREIAQAQRKNDDLKRDQDYELAENARISTDEQRKHELHVQEENRRHTQLATYINEIGELLKENNGSLTLNPTIAAIARAKTLHIARSIDSARSTQLIHFLYDAGQLTRGKNPLDLAGAYFHNVDLSTSPLHRISLVGVHLISASFATIDVSEADFRYTLLDTANFSRANCTNTTFEGAVMTNADLSHALLRLASLVDVELNGANASRSDCTSTTFSRALMTGVDFSHTILSRAIFHKVDLTWAIFHNASGYRKTVSFTQAKMFSADFSDANLFESLFTECSLVRANFHRINLEGARFEHCDMESADFTGANLSDAIFKESSMAFGIFVDARLRYTTFPYSDASYANLSGSCCDSCGKLCNVGCSFNDIERTYPVLSRHNMVLFTGILFQEEALLRNGNAQCNMSVSEDWSHVYESLNKPPTIKQRPVIVQLYSNDSKMCAFAPSPGNVESFMGAVVSVNPLRKFINTGGAVLAVRARMSEGVRVSFQRVYKEFIFEQTTTDLVQAKSDKLDPTTTIIYISISFRPDLHSFPLWLNYIELTVVPRSPVH</sequence>
<comment type="caution">
    <text evidence="4">The sequence shown here is derived from an EMBL/GenBank/DDBJ whole genome shotgun (WGS) entry which is preliminary data.</text>
</comment>
<dbReference type="Pfam" id="PF13599">
    <property type="entry name" value="Pentapeptide_4"/>
    <property type="match status" value="1"/>
</dbReference>
<proteinExistence type="predicted"/>
<name>A0A815VTI1_9BILA</name>
<dbReference type="PANTHER" id="PTHR47485">
    <property type="entry name" value="THYLAKOID LUMENAL 17.4 KDA PROTEIN, CHLOROPLASTIC"/>
    <property type="match status" value="1"/>
</dbReference>
<dbReference type="AlphaFoldDB" id="A0A815VTI1"/>
<evidence type="ECO:0000256" key="3">
    <source>
        <dbReference type="SAM" id="Phobius"/>
    </source>
</evidence>
<protein>
    <submittedName>
        <fullName evidence="4">Uncharacterized protein</fullName>
    </submittedName>
</protein>
<evidence type="ECO:0000313" key="6">
    <source>
        <dbReference type="Proteomes" id="UP000663834"/>
    </source>
</evidence>
<dbReference type="Gene3D" id="2.160.20.80">
    <property type="entry name" value="E3 ubiquitin-protein ligase SopA"/>
    <property type="match status" value="2"/>
</dbReference>
<gene>
    <name evidence="5" type="ORF">BYL167_LOCUS19781</name>
    <name evidence="4" type="ORF">KQP761_LOCUS16699</name>
</gene>
<dbReference type="Proteomes" id="UP000663834">
    <property type="component" value="Unassembled WGS sequence"/>
</dbReference>
<organism evidence="4 6">
    <name type="scientific">Rotaria magnacalcarata</name>
    <dbReference type="NCBI Taxonomy" id="392030"/>
    <lineage>
        <taxon>Eukaryota</taxon>
        <taxon>Metazoa</taxon>
        <taxon>Spiralia</taxon>
        <taxon>Gnathifera</taxon>
        <taxon>Rotifera</taxon>
        <taxon>Eurotatoria</taxon>
        <taxon>Bdelloidea</taxon>
        <taxon>Philodinida</taxon>
        <taxon>Philodinidae</taxon>
        <taxon>Rotaria</taxon>
    </lineage>
</organism>
<dbReference type="SUPFAM" id="SSF141571">
    <property type="entry name" value="Pentapeptide repeat-like"/>
    <property type="match status" value="2"/>
</dbReference>
<feature type="transmembrane region" description="Helical" evidence="3">
    <location>
        <begin position="29"/>
        <end position="48"/>
    </location>
</feature>
<keyword evidence="3" id="KW-1133">Transmembrane helix</keyword>
<evidence type="ECO:0000313" key="4">
    <source>
        <dbReference type="EMBL" id="CAF1537063.1"/>
    </source>
</evidence>
<evidence type="ECO:0000256" key="1">
    <source>
        <dbReference type="ARBA" id="ARBA00022737"/>
    </source>
</evidence>
<feature type="region of interest" description="Disordered" evidence="2">
    <location>
        <begin position="83"/>
        <end position="112"/>
    </location>
</feature>
<accession>A0A815VTI1</accession>
<dbReference type="Pfam" id="PF00805">
    <property type="entry name" value="Pentapeptide"/>
    <property type="match status" value="2"/>
</dbReference>
<reference evidence="4" key="1">
    <citation type="submission" date="2021-02" db="EMBL/GenBank/DDBJ databases">
        <authorList>
            <person name="Nowell W R."/>
        </authorList>
    </citation>
    <scope>NUCLEOTIDE SEQUENCE</scope>
</reference>
<dbReference type="OrthoDB" id="9999101at2759"/>
<dbReference type="InterPro" id="IPR001646">
    <property type="entry name" value="5peptide_repeat"/>
</dbReference>
<dbReference type="EMBL" id="CAJOBH010008498">
    <property type="protein sequence ID" value="CAF4114951.1"/>
    <property type="molecule type" value="Genomic_DNA"/>
</dbReference>
<feature type="region of interest" description="Disordered" evidence="2">
    <location>
        <begin position="117"/>
        <end position="136"/>
    </location>
</feature>
<evidence type="ECO:0000256" key="2">
    <source>
        <dbReference type="SAM" id="MobiDB-lite"/>
    </source>
</evidence>